<organism evidence="1 2">
    <name type="scientific">Aplysia californica</name>
    <name type="common">California sea hare</name>
    <dbReference type="NCBI Taxonomy" id="6500"/>
    <lineage>
        <taxon>Eukaryota</taxon>
        <taxon>Metazoa</taxon>
        <taxon>Spiralia</taxon>
        <taxon>Lophotrochozoa</taxon>
        <taxon>Mollusca</taxon>
        <taxon>Gastropoda</taxon>
        <taxon>Heterobranchia</taxon>
        <taxon>Euthyneura</taxon>
        <taxon>Tectipleura</taxon>
        <taxon>Aplysiida</taxon>
        <taxon>Aplysioidea</taxon>
        <taxon>Aplysiidae</taxon>
        <taxon>Aplysia</taxon>
    </lineage>
</organism>
<dbReference type="InterPro" id="IPR029034">
    <property type="entry name" value="Cystine-knot_cytokine"/>
</dbReference>
<keyword evidence="1" id="KW-1185">Reference proteome</keyword>
<dbReference type="GeneID" id="101852611"/>
<proteinExistence type="predicted"/>
<reference evidence="2" key="1">
    <citation type="submission" date="2025-08" db="UniProtKB">
        <authorList>
            <consortium name="RefSeq"/>
        </authorList>
    </citation>
    <scope>IDENTIFICATION</scope>
</reference>
<protein>
    <submittedName>
        <fullName evidence="2">Uncharacterized protein LOC101852611</fullName>
    </submittedName>
</protein>
<accession>A0ABM0JIP3</accession>
<dbReference type="Proteomes" id="UP000694888">
    <property type="component" value="Unplaced"/>
</dbReference>
<dbReference type="RefSeq" id="XP_005094530.2">
    <property type="nucleotide sequence ID" value="XM_005094473.3"/>
</dbReference>
<sequence length="279" mass="31329">MLLLLIATSASAKNEYKRQRTHNIPFSMTRVTEFNRGPGPQLPGAEKQAPRYWLSPCANSNLCAPPPSREHSSYLRGRSPADVQSAKIGSFELSMEDKSISASFPDQPSSIRDLSIEDVPEAVKNAFLTQEELLNTSEIQMKKDPTSEYVYNHTTHQLLTPDLSNQVVRVETSLLPGGWRTMTLLHGCCPVLRFHASNITLENINGQEKRIVHFSDSDPPRYQFIPHGLCKEDTKTYSSNGHCMQGKVTMSLLVYDVSFSPPITFDLFQIPSFCNCVQY</sequence>
<dbReference type="SUPFAM" id="SSF57501">
    <property type="entry name" value="Cystine-knot cytokines"/>
    <property type="match status" value="1"/>
</dbReference>
<evidence type="ECO:0000313" key="2">
    <source>
        <dbReference type="RefSeq" id="XP_005094530.2"/>
    </source>
</evidence>
<gene>
    <name evidence="2" type="primary">LOC101852611</name>
</gene>
<evidence type="ECO:0000313" key="1">
    <source>
        <dbReference type="Proteomes" id="UP000694888"/>
    </source>
</evidence>
<name>A0ABM0JIP3_APLCA</name>